<name>A0A0N4WTR0_HAEPC</name>
<dbReference type="EMBL" id="UZAF01018785">
    <property type="protein sequence ID" value="VDO54940.1"/>
    <property type="molecule type" value="Genomic_DNA"/>
</dbReference>
<evidence type="ECO:0000313" key="2">
    <source>
        <dbReference type="Proteomes" id="UP000268014"/>
    </source>
</evidence>
<proteinExistence type="predicted"/>
<sequence length="77" mass="8573">MDGEVGCMAHSCCQAMLFALKKYSNYNYIKNLSAVLSNVKQKFGFAAVVALRTDNIGGYAKTVDKGIRKERFKLKFA</sequence>
<gene>
    <name evidence="1" type="ORF">HPLM_LOCUS14981</name>
</gene>
<dbReference type="AlphaFoldDB" id="A0A0N4WTR0"/>
<evidence type="ECO:0000313" key="3">
    <source>
        <dbReference type="WBParaSite" id="HPLM_0001498901-mRNA-1"/>
    </source>
</evidence>
<accession>A0A0N4WTR0</accession>
<protein>
    <submittedName>
        <fullName evidence="3">RT_RNaseH_2 domain-containing protein</fullName>
    </submittedName>
</protein>
<dbReference type="Proteomes" id="UP000268014">
    <property type="component" value="Unassembled WGS sequence"/>
</dbReference>
<organism evidence="3">
    <name type="scientific">Haemonchus placei</name>
    <name type="common">Barber's pole worm</name>
    <dbReference type="NCBI Taxonomy" id="6290"/>
    <lineage>
        <taxon>Eukaryota</taxon>
        <taxon>Metazoa</taxon>
        <taxon>Ecdysozoa</taxon>
        <taxon>Nematoda</taxon>
        <taxon>Chromadorea</taxon>
        <taxon>Rhabditida</taxon>
        <taxon>Rhabditina</taxon>
        <taxon>Rhabditomorpha</taxon>
        <taxon>Strongyloidea</taxon>
        <taxon>Trichostrongylidae</taxon>
        <taxon>Haemonchus</taxon>
    </lineage>
</organism>
<keyword evidence="2" id="KW-1185">Reference proteome</keyword>
<reference evidence="1 2" key="2">
    <citation type="submission" date="2018-11" db="EMBL/GenBank/DDBJ databases">
        <authorList>
            <consortium name="Pathogen Informatics"/>
        </authorList>
    </citation>
    <scope>NUCLEOTIDE SEQUENCE [LARGE SCALE GENOMIC DNA]</scope>
    <source>
        <strain evidence="1 2">MHpl1</strain>
    </source>
</reference>
<dbReference type="WBParaSite" id="HPLM_0001498901-mRNA-1">
    <property type="protein sequence ID" value="HPLM_0001498901-mRNA-1"/>
    <property type="gene ID" value="HPLM_0001498901"/>
</dbReference>
<evidence type="ECO:0000313" key="1">
    <source>
        <dbReference type="EMBL" id="VDO54940.1"/>
    </source>
</evidence>
<reference evidence="3" key="1">
    <citation type="submission" date="2017-02" db="UniProtKB">
        <authorList>
            <consortium name="WormBaseParasite"/>
        </authorList>
    </citation>
    <scope>IDENTIFICATION</scope>
</reference>